<gene>
    <name evidence="2" type="ORF">Cvel_7689.t3</name>
</gene>
<evidence type="ECO:0000313" key="2">
    <source>
        <dbReference type="EMBL" id="CUC10248.1"/>
    </source>
</evidence>
<proteinExistence type="predicted"/>
<organism evidence="2">
    <name type="scientific">Chromera velia CCMP2878</name>
    <dbReference type="NCBI Taxonomy" id="1169474"/>
    <lineage>
        <taxon>Eukaryota</taxon>
        <taxon>Sar</taxon>
        <taxon>Alveolata</taxon>
        <taxon>Colpodellida</taxon>
        <taxon>Chromeraceae</taxon>
        <taxon>Chromera</taxon>
    </lineage>
</organism>
<dbReference type="AlphaFoldDB" id="A0A0K6S991"/>
<feature type="region of interest" description="Disordered" evidence="1">
    <location>
        <begin position="520"/>
        <end position="540"/>
    </location>
</feature>
<name>A0A0K6S991_9ALVE</name>
<dbReference type="VEuPathDB" id="CryptoDB:Cvel_7689"/>
<dbReference type="PhylomeDB" id="A0A0K6S991"/>
<accession>A0A0K6S991</accession>
<dbReference type="EMBL" id="CDMZ01003316">
    <property type="protein sequence ID" value="CUC10248.1"/>
    <property type="molecule type" value="Genomic_DNA"/>
</dbReference>
<reference evidence="2" key="1">
    <citation type="submission" date="2014-11" db="EMBL/GenBank/DDBJ databases">
        <title>Molecular phylogeny of cliff fern family Woodsiaceae with morphological implications.</title>
        <authorList>
            <person name="Shao Y.-Z."/>
            <person name="Wei R."/>
            <person name="Zhang X.-C."/>
        </authorList>
    </citation>
    <scope>NUCLEOTIDE SEQUENCE</scope>
</reference>
<evidence type="ECO:0000256" key="1">
    <source>
        <dbReference type="SAM" id="MobiDB-lite"/>
    </source>
</evidence>
<protein>
    <submittedName>
        <fullName evidence="2">Uncharacterized protein</fullName>
    </submittedName>
</protein>
<sequence length="783" mass="88814">MQSASFEGLLRVHRIAQDIWELSFSTAALPFRSLCRSADQLFYIQTEEGGLCRAPTTTKVLECFPFASPELIEWALSLPLEGRRNVKTPQDANALLERRLIRACFNQSVDNCIDLHLKIERVARALIVKMAAEKDPQKRGMQMSTFEALYSLMMTFPGTLSDHNDTRERLGLAVTRLVIPEALKFLFDKGWVPKQEPFILALRDTPSLEVCRSADPAGRMGSRNDDENISGDRCAARVLKDRNLLRRHLYPDTPCGRHASCQRDSSGMMPMCHAPVGLDLLLRAIKGNIFEIEKFTTFNALICSSPVRLMLTAMIIAGHHSLIPRLLQWAVRLGAPASLSNPDAKGVPLDFWLDLTKEWKFPPPPAWPKDCPPDEEGKDPGWMRWRPQERAPLEYGPLEAAAARDFDTYKMLREIKIQSTRIRGGPRPFVWGKWTFLSAVTASQLEVLHDLRKPKKEFCQSPDVEHVKKEAVWQGNVAVLQFLHRLPQYGHVTGWGGWVTALLTHRGKWDALLWVRTQRRQEQQKKKEKQSQPEKNHKPELPLVLAAPWAKTYESGGDGLAEYEIEVLRHTRKRGNIEGPFPPVPEGKALAVQNAIREASRRDFQFRQAALAERKPVPPCHCPFSIYTPLQHTNASHLQWLFEVGSLDFPPDPPALQQAVGGMIERLYSQTTMSVCKRLNDKREEDREAFWGNVQREVQGVISLSRLAGHWMKATATGGLGVLVDSGTKHGLMIKQVVDKRGEGHEWLVDLLDVLHPLDDPQADGKYKRLREERAKNREDAMH</sequence>